<feature type="binding site" evidence="4">
    <location>
        <position position="220"/>
    </location>
    <ligand>
        <name>FAD</name>
        <dbReference type="ChEBI" id="CHEBI:57692"/>
    </ligand>
</feature>
<dbReference type="InterPro" id="IPR029035">
    <property type="entry name" value="DHS-like_NAD/FAD-binding_dom"/>
</dbReference>
<dbReference type="RefSeq" id="WP_130782170.1">
    <property type="nucleotide sequence ID" value="NZ_BIMR01000227.1"/>
</dbReference>
<feature type="domain" description="Electron transfer flavoprotein alpha/beta-subunit N-terminal" evidence="5">
    <location>
        <begin position="9"/>
        <end position="192"/>
    </location>
</feature>
<name>A0A402DTW0_9CELL</name>
<feature type="binding site" evidence="4">
    <location>
        <begin position="257"/>
        <end position="261"/>
    </location>
    <ligand>
        <name>FAD</name>
        <dbReference type="ChEBI" id="CHEBI:57692"/>
    </ligand>
</feature>
<keyword evidence="7" id="KW-1185">Reference proteome</keyword>
<dbReference type="PANTHER" id="PTHR43153:SF1">
    <property type="entry name" value="ELECTRON TRANSFER FLAVOPROTEIN SUBUNIT ALPHA, MITOCHONDRIAL"/>
    <property type="match status" value="1"/>
</dbReference>
<sequence>MTDLTAAPVLVLLDHTADGALRTPVREIVTLAAGLSGGAGVHGAWPADTEPSPDVLAELGALGVTHVHRVVADADLHLSAVLGEALASLADATGARLVLLVSSFENKEAAARLAVTTGAGVVTDADGLVVEDGRYVASKTVFAGTWNTRCAVTAPLAVVTVKANSVTVEQVAAPVTPTVAEHTVTASAGARRVTVVERTERPASGRPDLGSAHVVVVGGRGTEGDFSPVEDLADALGGAVGATRVATDEGWIGHDAQIGQTGVTVSPRLYVGAGVSGAVHHRGGMQASGTIVAVNSDADAPIFEIADFGVVGDLFTVLPQAAAELRRLQSEG</sequence>
<feature type="binding site" evidence="4">
    <location>
        <position position="295"/>
    </location>
    <ligand>
        <name>FAD</name>
        <dbReference type="ChEBI" id="CHEBI:57692"/>
    </ligand>
</feature>
<comment type="subunit">
    <text evidence="2">Heterodimer of an alpha and a beta subunit.</text>
</comment>
<evidence type="ECO:0000256" key="1">
    <source>
        <dbReference type="ARBA" id="ARBA00005817"/>
    </source>
</evidence>
<evidence type="ECO:0000256" key="4">
    <source>
        <dbReference type="PIRSR" id="PIRSR000089-1"/>
    </source>
</evidence>
<comment type="cofactor">
    <cofactor evidence="4">
        <name>FAD</name>
        <dbReference type="ChEBI" id="CHEBI:57692"/>
    </cofactor>
    <text evidence="4">Binds 1 FAD per dimer.</text>
</comment>
<dbReference type="Pfam" id="PF00766">
    <property type="entry name" value="ETF_alpha"/>
    <property type="match status" value="1"/>
</dbReference>
<keyword evidence="4" id="KW-0285">Flavoprotein</keyword>
<dbReference type="Proteomes" id="UP000289954">
    <property type="component" value="Unassembled WGS sequence"/>
</dbReference>
<dbReference type="EMBL" id="BIMR01000227">
    <property type="protein sequence ID" value="GCE77554.1"/>
    <property type="molecule type" value="Genomic_DNA"/>
</dbReference>
<dbReference type="InterPro" id="IPR014731">
    <property type="entry name" value="ETF_asu_C"/>
</dbReference>
<gene>
    <name evidence="6" type="ORF">CBZ_26100</name>
</gene>
<accession>A0A402DTW0</accession>
<dbReference type="SUPFAM" id="SSF52467">
    <property type="entry name" value="DHS-like NAD/FAD-binding domain"/>
    <property type="match status" value="1"/>
</dbReference>
<evidence type="ECO:0000256" key="3">
    <source>
        <dbReference type="ARBA" id="ARBA00025649"/>
    </source>
</evidence>
<dbReference type="GO" id="GO:0009055">
    <property type="term" value="F:electron transfer activity"/>
    <property type="evidence" value="ECO:0007669"/>
    <property type="project" value="InterPro"/>
</dbReference>
<dbReference type="GO" id="GO:0033539">
    <property type="term" value="P:fatty acid beta-oxidation using acyl-CoA dehydrogenase"/>
    <property type="evidence" value="ECO:0007669"/>
    <property type="project" value="TreeGrafter"/>
</dbReference>
<comment type="similarity">
    <text evidence="1">Belongs to the ETF alpha-subunit/FixB family.</text>
</comment>
<dbReference type="PANTHER" id="PTHR43153">
    <property type="entry name" value="ELECTRON TRANSFER FLAVOPROTEIN ALPHA"/>
    <property type="match status" value="1"/>
</dbReference>
<comment type="caution">
    <text evidence="6">The sequence shown here is derived from an EMBL/GenBank/DDBJ whole genome shotgun (WGS) entry which is preliminary data.</text>
</comment>
<evidence type="ECO:0000313" key="7">
    <source>
        <dbReference type="Proteomes" id="UP000289954"/>
    </source>
</evidence>
<dbReference type="SMART" id="SM00893">
    <property type="entry name" value="ETF"/>
    <property type="match status" value="1"/>
</dbReference>
<evidence type="ECO:0000259" key="5">
    <source>
        <dbReference type="SMART" id="SM00893"/>
    </source>
</evidence>
<evidence type="ECO:0000313" key="6">
    <source>
        <dbReference type="EMBL" id="GCE77554.1"/>
    </source>
</evidence>
<dbReference type="Pfam" id="PF01012">
    <property type="entry name" value="ETF"/>
    <property type="match status" value="1"/>
</dbReference>
<dbReference type="PIRSF" id="PIRSF000089">
    <property type="entry name" value="Electra_flavoP_a"/>
    <property type="match status" value="1"/>
</dbReference>
<dbReference type="Gene3D" id="3.40.50.1220">
    <property type="entry name" value="TPP-binding domain"/>
    <property type="match status" value="1"/>
</dbReference>
<dbReference type="InterPro" id="IPR014730">
    <property type="entry name" value="ETF_a/b_N"/>
</dbReference>
<dbReference type="InterPro" id="IPR001308">
    <property type="entry name" value="ETF_a/FixB"/>
</dbReference>
<feature type="binding site" evidence="4">
    <location>
        <begin position="243"/>
        <end position="244"/>
    </location>
    <ligand>
        <name>FAD</name>
        <dbReference type="ChEBI" id="CHEBI:57692"/>
    </ligand>
</feature>
<comment type="function">
    <text evidence="3">The electron transfer flavoprotein serves as a specific electron acceptor for other dehydrogenases. It transfers the electrons to the main respiratory chain via ETF-ubiquinone oxidoreductase (ETF dehydrogenase).</text>
</comment>
<dbReference type="AlphaFoldDB" id="A0A402DTW0"/>
<dbReference type="InterPro" id="IPR014729">
    <property type="entry name" value="Rossmann-like_a/b/a_fold"/>
</dbReference>
<evidence type="ECO:0000256" key="2">
    <source>
        <dbReference type="ARBA" id="ARBA00011355"/>
    </source>
</evidence>
<proteinExistence type="inferred from homology"/>
<dbReference type="SUPFAM" id="SSF52402">
    <property type="entry name" value="Adenine nucleotide alpha hydrolases-like"/>
    <property type="match status" value="1"/>
</dbReference>
<protein>
    <submittedName>
        <fullName evidence="6">Electron transfer flavoprotein subunit alpha</fullName>
    </submittedName>
</protein>
<dbReference type="GO" id="GO:0050660">
    <property type="term" value="F:flavin adenine dinucleotide binding"/>
    <property type="evidence" value="ECO:0007669"/>
    <property type="project" value="InterPro"/>
</dbReference>
<organism evidence="6 7">
    <name type="scientific">Cellulomonas biazotea</name>
    <dbReference type="NCBI Taxonomy" id="1709"/>
    <lineage>
        <taxon>Bacteria</taxon>
        <taxon>Bacillati</taxon>
        <taxon>Actinomycetota</taxon>
        <taxon>Actinomycetes</taxon>
        <taxon>Micrococcales</taxon>
        <taxon>Cellulomonadaceae</taxon>
        <taxon>Cellulomonas</taxon>
    </lineage>
</organism>
<dbReference type="OrthoDB" id="9770286at2"/>
<dbReference type="Gene3D" id="3.40.50.620">
    <property type="entry name" value="HUPs"/>
    <property type="match status" value="1"/>
</dbReference>
<keyword evidence="4" id="KW-0274">FAD</keyword>
<reference evidence="6 7" key="1">
    <citation type="submission" date="2019-01" db="EMBL/GenBank/DDBJ databases">
        <title>Draft genome sequence of Cellulomonas takizawaensis strain TKZ-21.</title>
        <authorList>
            <person name="Yamamura H."/>
            <person name="Hayashi T."/>
            <person name="Hamada M."/>
            <person name="Serisawa Y."/>
            <person name="Matsuyama K."/>
            <person name="Nakagawa Y."/>
            <person name="Otoguro M."/>
            <person name="Yanagida F."/>
            <person name="Hayakawa M."/>
        </authorList>
    </citation>
    <scope>NUCLEOTIDE SEQUENCE [LARGE SCALE GENOMIC DNA]</scope>
    <source>
        <strain evidence="6 7">NBRC12680</strain>
    </source>
</reference>
<feature type="binding site" evidence="4">
    <location>
        <begin position="274"/>
        <end position="281"/>
    </location>
    <ligand>
        <name>FAD</name>
        <dbReference type="ChEBI" id="CHEBI:57692"/>
    </ligand>
</feature>